<evidence type="ECO:0000313" key="2">
    <source>
        <dbReference type="Proteomes" id="UP000501991"/>
    </source>
</evidence>
<sequence>MTSTDALYSELKPDIAMVANQLFDLSETLLRKQGNFLPHAAVLTEDGDLRLVGAAPDTKSDRTNSTEVLPLLHDGLRFEAKQFPLKAIGIAENVTITLEEQRPTKAIKVLFEHKRGLTVALYLPFEKRLLKGYVFGSTFSLAANPEVNVWA</sequence>
<organism evidence="1 2">
    <name type="scientific">Nitrogeniibacter mangrovi</name>
    <dbReference type="NCBI Taxonomy" id="2016596"/>
    <lineage>
        <taxon>Bacteria</taxon>
        <taxon>Pseudomonadati</taxon>
        <taxon>Pseudomonadota</taxon>
        <taxon>Betaproteobacteria</taxon>
        <taxon>Rhodocyclales</taxon>
        <taxon>Zoogloeaceae</taxon>
        <taxon>Nitrogeniibacter</taxon>
    </lineage>
</organism>
<dbReference type="Proteomes" id="UP000501991">
    <property type="component" value="Chromosome"/>
</dbReference>
<dbReference type="KEGG" id="azq:G3580_00425"/>
<gene>
    <name evidence="1" type="ORF">G3580_00425</name>
</gene>
<keyword evidence="2" id="KW-1185">Reference proteome</keyword>
<proteinExistence type="predicted"/>
<dbReference type="EMBL" id="CP048836">
    <property type="protein sequence ID" value="QID16221.1"/>
    <property type="molecule type" value="Genomic_DNA"/>
</dbReference>
<protein>
    <submittedName>
        <fullName evidence="1">Uncharacterized protein</fullName>
    </submittedName>
</protein>
<accession>A0A6C1AXY0</accession>
<reference evidence="1 2" key="1">
    <citation type="submission" date="2020-02" db="EMBL/GenBank/DDBJ databases">
        <title>Nitrogenibacter mangrovi gen. nov., sp. nov. isolated from mangrove sediment, a denitrifying betaproteobacterium.</title>
        <authorList>
            <person name="Liao H."/>
            <person name="Tian Y."/>
        </authorList>
    </citation>
    <scope>NUCLEOTIDE SEQUENCE [LARGE SCALE GENOMIC DNA]</scope>
    <source>
        <strain evidence="1 2">M9-3-2</strain>
    </source>
</reference>
<name>A0A6C1AXY0_9RHOO</name>
<dbReference type="RefSeq" id="WP_173763387.1">
    <property type="nucleotide sequence ID" value="NZ_CP048836.1"/>
</dbReference>
<evidence type="ECO:0000313" key="1">
    <source>
        <dbReference type="EMBL" id="QID16221.1"/>
    </source>
</evidence>
<dbReference type="AlphaFoldDB" id="A0A6C1AXY0"/>